<protein>
    <submittedName>
        <fullName evidence="1">Uncharacterized protein</fullName>
    </submittedName>
</protein>
<name>A0A3N6NSK2_9CYAN</name>
<gene>
    <name evidence="1" type="ORF">D5R40_04935</name>
</gene>
<comment type="caution">
    <text evidence="1">The sequence shown here is derived from an EMBL/GenBank/DDBJ whole genome shotgun (WGS) entry which is preliminary data.</text>
</comment>
<organism evidence="1 2">
    <name type="scientific">Okeania hirsuta</name>
    <dbReference type="NCBI Taxonomy" id="1458930"/>
    <lineage>
        <taxon>Bacteria</taxon>
        <taxon>Bacillati</taxon>
        <taxon>Cyanobacteriota</taxon>
        <taxon>Cyanophyceae</taxon>
        <taxon>Oscillatoriophycideae</taxon>
        <taxon>Oscillatoriales</taxon>
        <taxon>Microcoleaceae</taxon>
        <taxon>Okeania</taxon>
    </lineage>
</organism>
<accession>A0A3N6NSK2</accession>
<evidence type="ECO:0000313" key="2">
    <source>
        <dbReference type="Proteomes" id="UP000269154"/>
    </source>
</evidence>
<keyword evidence="2" id="KW-1185">Reference proteome</keyword>
<sequence>MYRPNKPHHCGATVWIETLAKVTVFDLDGSQFDVDSNWVWEESPPNLGAPGVRQKVKKNIVSLIS</sequence>
<dbReference type="AlphaFoldDB" id="A0A3N6NSK2"/>
<dbReference type="Proteomes" id="UP000269154">
    <property type="component" value="Unassembled WGS sequence"/>
</dbReference>
<dbReference type="RefSeq" id="WP_124144613.1">
    <property type="nucleotide sequence ID" value="NZ_CAWOKI010000029.1"/>
</dbReference>
<evidence type="ECO:0000313" key="1">
    <source>
        <dbReference type="EMBL" id="RQH52734.1"/>
    </source>
</evidence>
<proteinExistence type="predicted"/>
<reference evidence="1 2" key="1">
    <citation type="journal article" date="2018" name="ACS Chem. Biol.">
        <title>Ketoreductase domain dysfunction expands chemodiversity: malyngamide biosynthesis in the cyanobacterium Okeania hirsuta.</title>
        <authorList>
            <person name="Moss N.A."/>
            <person name="Leao T."/>
            <person name="Rankin M."/>
            <person name="McCullough T.M."/>
            <person name="Qu P."/>
            <person name="Korobeynikov A."/>
            <person name="Smith J.L."/>
            <person name="Gerwick L."/>
            <person name="Gerwick W.H."/>
        </authorList>
    </citation>
    <scope>NUCLEOTIDE SEQUENCE [LARGE SCALE GENOMIC DNA]</scope>
    <source>
        <strain evidence="1 2">PAB10Feb10-1</strain>
    </source>
</reference>
<dbReference type="EMBL" id="RCBY01000016">
    <property type="protein sequence ID" value="RQH52734.1"/>
    <property type="molecule type" value="Genomic_DNA"/>
</dbReference>